<dbReference type="PANTHER" id="PTHR11538:SF89">
    <property type="entry name" value="PROTEIN, PUTATIVE (DUF2431)-RELATED"/>
    <property type="match status" value="1"/>
</dbReference>
<feature type="domain" description="25S rRNA (uridine-N(3))-methyltransferase BMT5-like" evidence="1">
    <location>
        <begin position="623"/>
        <end position="792"/>
    </location>
</feature>
<dbReference type="KEGG" id="pavi:110759238"/>
<dbReference type="Proteomes" id="UP000515124">
    <property type="component" value="Unplaced"/>
</dbReference>
<dbReference type="GO" id="GO:0070475">
    <property type="term" value="P:rRNA base methylation"/>
    <property type="evidence" value="ECO:0007669"/>
    <property type="project" value="InterPro"/>
</dbReference>
<dbReference type="InterPro" id="IPR019446">
    <property type="entry name" value="BMT5-like"/>
</dbReference>
<feature type="domain" description="25S rRNA (uridine-N(3))-methyltransferase BMT5-like" evidence="1">
    <location>
        <begin position="20"/>
        <end position="189"/>
    </location>
</feature>
<dbReference type="GeneID" id="110759238"/>
<evidence type="ECO:0000259" key="1">
    <source>
        <dbReference type="Pfam" id="PF10354"/>
    </source>
</evidence>
<dbReference type="GO" id="GO:0005737">
    <property type="term" value="C:cytoplasm"/>
    <property type="evidence" value="ECO:0007669"/>
    <property type="project" value="TreeGrafter"/>
</dbReference>
<evidence type="ECO:0000313" key="2">
    <source>
        <dbReference type="Proteomes" id="UP000515124"/>
    </source>
</evidence>
<sequence length="836" mass="95405">MEVFSFERQIKHYSSYQKILLLGEGDFSFAVCLARAFGLAVNMVATSLDSRESLMLNYSKAMSNVMELEARGCKVLLEVDVHSMSQHPFLISERFDRIIYNFPHVGYLHGPFSAECIWFQNRFHQDLIRGFLKNASEMLTAIGEIHVTHKTTFPFSEWKTVELAQEVGLYLVHEEHFSLLDYPAYENKRVAWICDQTFPVGMCISFKFSKQHSYTTSGFDLGITASGPWSGYPGINGPQMQRDVTWIMPKYTSTIEYSKAYNSYQKILLVGEGDFSFAACLARAFGSAANIVATSLDSREFLMVNYSKAMSNLKELEDRECTILHCVDVKTMNLHPLLYNMRFDRIIYNFPHSGYSNGPSSSESSIFQILSHQNLVRAYFKSAREMLTETGEVHVTHKTTYPFSFAVCLARAFGLAVNMVATSLDSRESLMLNYSKAMSNVMELEARGCKVLLEVDVHSMSQHPFLISERFDRIIYNFPHDLIRGFLKNASEMLTAIGEIHVTHKTTFPFSEWKTVELAQEVGLYLVHEEHFSLLDYPAYENKRVAWICDQTFPVGMCISFKFSKQHSYTTSGFDLGITASGPWSGYPGINGPQMQRDVTWIMPKYTSTIEYSKAYNSYQKILLVGEGDFSFAACLARAFGSAANIVATSLDSREFLMVNYSKAMSNLKELEDRECTILHCVDVKTMNLHPLLYNMRFDRIIYNFPHSGYSNGPSSSESSIFQILSHQNLVRAYFKSAREMLTETGEVHVTHKTTYPFSEWNIVTLALEAGLFLVNEESFSLWNYPGYQNKRGARICDQTFPVGKSSTFKFSKYPPYCFQFPPQRFESTSSPWLML</sequence>
<proteinExistence type="predicted"/>
<dbReference type="Pfam" id="PF10354">
    <property type="entry name" value="BMT5-like"/>
    <property type="match status" value="4"/>
</dbReference>
<accession>A0A6P5SJ39</accession>
<name>A0A6P5SJ39_PRUAV</name>
<keyword evidence="2" id="KW-1185">Reference proteome</keyword>
<dbReference type="AlphaFoldDB" id="A0A6P5SJ39"/>
<dbReference type="RefSeq" id="XP_021816975.1">
    <property type="nucleotide sequence ID" value="XM_021961283.1"/>
</dbReference>
<dbReference type="PANTHER" id="PTHR11538">
    <property type="entry name" value="PHENYLALANYL-TRNA SYNTHETASE"/>
    <property type="match status" value="1"/>
</dbReference>
<dbReference type="InterPro" id="IPR029063">
    <property type="entry name" value="SAM-dependent_MTases_sf"/>
</dbReference>
<dbReference type="SUPFAM" id="SSF53335">
    <property type="entry name" value="S-adenosyl-L-methionine-dependent methyltransferases"/>
    <property type="match status" value="1"/>
</dbReference>
<feature type="domain" description="25S rRNA (uridine-N(3))-methyltransferase BMT5-like" evidence="1">
    <location>
        <begin position="268"/>
        <end position="402"/>
    </location>
</feature>
<reference evidence="3" key="1">
    <citation type="submission" date="2025-08" db="UniProtKB">
        <authorList>
            <consortium name="RefSeq"/>
        </authorList>
    </citation>
    <scope>IDENTIFICATION</scope>
</reference>
<feature type="domain" description="25S rRNA (uridine-N(3))-methyltransferase BMT5-like" evidence="1">
    <location>
        <begin position="403"/>
        <end position="544"/>
    </location>
</feature>
<protein>
    <submittedName>
        <fullName evidence="3">Uncharacterized protein LOC110759238</fullName>
    </submittedName>
</protein>
<organism evidence="2 3">
    <name type="scientific">Prunus avium</name>
    <name type="common">Cherry</name>
    <name type="synonym">Cerasus avium</name>
    <dbReference type="NCBI Taxonomy" id="42229"/>
    <lineage>
        <taxon>Eukaryota</taxon>
        <taxon>Viridiplantae</taxon>
        <taxon>Streptophyta</taxon>
        <taxon>Embryophyta</taxon>
        <taxon>Tracheophyta</taxon>
        <taxon>Spermatophyta</taxon>
        <taxon>Magnoliopsida</taxon>
        <taxon>eudicotyledons</taxon>
        <taxon>Gunneridae</taxon>
        <taxon>Pentapetalae</taxon>
        <taxon>rosids</taxon>
        <taxon>fabids</taxon>
        <taxon>Rosales</taxon>
        <taxon>Rosaceae</taxon>
        <taxon>Amygdaloideae</taxon>
        <taxon>Amygdaleae</taxon>
        <taxon>Prunus</taxon>
    </lineage>
</organism>
<dbReference type="GO" id="GO:0070042">
    <property type="term" value="F:rRNA (uridine-N3-)-methyltransferase activity"/>
    <property type="evidence" value="ECO:0007669"/>
    <property type="project" value="InterPro"/>
</dbReference>
<gene>
    <name evidence="3" type="primary">LOC110759238</name>
</gene>
<evidence type="ECO:0000313" key="3">
    <source>
        <dbReference type="RefSeq" id="XP_021816975.1"/>
    </source>
</evidence>